<dbReference type="GO" id="GO:0006269">
    <property type="term" value="P:DNA replication, synthesis of primer"/>
    <property type="evidence" value="ECO:0007669"/>
    <property type="project" value="UniProtKB-UniRule"/>
</dbReference>
<organism evidence="17 18">
    <name type="scientific">Sulfurospirillum multivorans (strain DM 12446 / JCM 15788 / NBRC 109480)</name>
    <dbReference type="NCBI Taxonomy" id="1150621"/>
    <lineage>
        <taxon>Bacteria</taxon>
        <taxon>Pseudomonadati</taxon>
        <taxon>Campylobacterota</taxon>
        <taxon>Epsilonproteobacteria</taxon>
        <taxon>Campylobacterales</taxon>
        <taxon>Sulfurospirillaceae</taxon>
        <taxon>Sulfurospirillum</taxon>
    </lineage>
</organism>
<dbReference type="RefSeq" id="WP_025345335.1">
    <property type="nucleotide sequence ID" value="NZ_CP007201.1"/>
</dbReference>
<evidence type="ECO:0000256" key="12">
    <source>
        <dbReference type="ARBA" id="ARBA00048954"/>
    </source>
</evidence>
<dbReference type="SUPFAM" id="SSF55608">
    <property type="entry name" value="Homing endonucleases"/>
    <property type="match status" value="1"/>
</dbReference>
<dbReference type="GO" id="GO:0016787">
    <property type="term" value="F:hydrolase activity"/>
    <property type="evidence" value="ECO:0007669"/>
    <property type="project" value="UniProtKB-KW"/>
</dbReference>
<dbReference type="Gene3D" id="3.10.28.10">
    <property type="entry name" value="Homing endonucleases"/>
    <property type="match status" value="1"/>
</dbReference>
<feature type="domain" description="SF4 helicase" evidence="16">
    <location>
        <begin position="545"/>
        <end position="792"/>
    </location>
</feature>
<dbReference type="InterPro" id="IPR004042">
    <property type="entry name" value="Intein_endonuc_central"/>
</dbReference>
<dbReference type="NCBIfam" id="TIGR00665">
    <property type="entry name" value="DnaB"/>
    <property type="match status" value="1"/>
</dbReference>
<sequence length="815" mass="92272">MSNLHNVNIERSVLSSILFNPATFEDVAAVVGAKDFYLPSHRYIYEAMEACEREDLPIDEEFIKKKLNQQGRFDEDAMLEILSTNPLPATKAYVEEIREKAIKRELVQLTSDIKEIAVEKDLPSNEVVDLVQQKLYQITQESGTKEFRESPEMTHATIAHIHEMKKRGNSGVVGVDSGFAEINRLTSGFGEGDLIIVAARPAMGKCLAKGTKVLMYDGVLKNVEDICVGELLMGDDSTPRKVLSLARGREKMYWVRQNKGIDYRVNESHILSLKRSRNEGKHTHGDVLNISIREYLDKSKKFKSNYKGYKVPVKFMEKELEIEPYFLGLWLGDGRKSDVRIATQDEEVVAYLSDYATRLGLGVSQSKEDGKCPMYGIVNVDHTKKESLQATLRQLGVIENKHIPHDFLINSTHNRLELLAGLLDSDGHYDAQCNGYEITQKEEGIARQIKFLADTLGFRTSLKEKEAAIESIGFTCKVYRVRIFGNVDTIPVKIKRKIAEPWRVKRSWNQTGIQVEFDQVDDYYGFEIDGNSLFLLEDMTVTHNTAFCLNLAQNALDRGKGVAIFSLEMPAEQLMLRMLSAKTSIPLQKLKVGDMGDEQWGRLTSAADEMAKKKFFVDDNGSVDIHKVRAKLRKLKSQHPEISLAIIDYLQLMTSAGNRDRHIEVSDISRGLKLLARELNIPIIALSQLNRGLEARSDKRPMLSDLRESGAIEQDADMILFVYRDDVYRMREEKEKEQKARTEGKEYKSDFFERPEELAEVIVGKNRNGPVGVANLIFQKACTRFVDGGKNSIPIEVVQYNASISQEAKISLPPL</sequence>
<dbReference type="GO" id="GO:0030908">
    <property type="term" value="P:protein splicing"/>
    <property type="evidence" value="ECO:0007669"/>
    <property type="project" value="InterPro"/>
</dbReference>
<keyword evidence="4" id="KW-0677">Repeat</keyword>
<dbReference type="Gene3D" id="2.170.16.10">
    <property type="entry name" value="Hedgehog/Intein (Hint) domain"/>
    <property type="match status" value="1"/>
</dbReference>
<dbReference type="InterPro" id="IPR007692">
    <property type="entry name" value="DNA_helicase_DnaB"/>
</dbReference>
<keyword evidence="9 14" id="KW-0238">DNA-binding</keyword>
<evidence type="ECO:0000256" key="8">
    <source>
        <dbReference type="ARBA" id="ARBA00022840"/>
    </source>
</evidence>
<comment type="similarity">
    <text evidence="1 14">Belongs to the helicase family. DnaB subfamily.</text>
</comment>
<dbReference type="Pfam" id="PF14528">
    <property type="entry name" value="LAGLIDADG_3"/>
    <property type="match status" value="1"/>
</dbReference>
<dbReference type="SUPFAM" id="SSF52540">
    <property type="entry name" value="P-loop containing nucleoside triphosphate hydrolases"/>
    <property type="match status" value="1"/>
</dbReference>
<evidence type="ECO:0000259" key="15">
    <source>
        <dbReference type="PROSITE" id="PS50819"/>
    </source>
</evidence>
<dbReference type="KEGG" id="smul:SMUL_2232"/>
<evidence type="ECO:0000256" key="9">
    <source>
        <dbReference type="ARBA" id="ARBA00023125"/>
    </source>
</evidence>
<dbReference type="GO" id="GO:0005829">
    <property type="term" value="C:cytosol"/>
    <property type="evidence" value="ECO:0007669"/>
    <property type="project" value="TreeGrafter"/>
</dbReference>
<keyword evidence="10" id="KW-0413">Isomerase</keyword>
<dbReference type="PROSITE" id="PS51199">
    <property type="entry name" value="SF4_HELICASE"/>
    <property type="match status" value="1"/>
</dbReference>
<dbReference type="InterPro" id="IPR016136">
    <property type="entry name" value="DNA_helicase_N/primase_C"/>
</dbReference>
<dbReference type="Proteomes" id="UP000019322">
    <property type="component" value="Chromosome"/>
</dbReference>
<dbReference type="Pfam" id="PF03796">
    <property type="entry name" value="DnaB_C"/>
    <property type="match status" value="1"/>
</dbReference>
<dbReference type="GO" id="GO:1990077">
    <property type="term" value="C:primosome complex"/>
    <property type="evidence" value="ECO:0007669"/>
    <property type="project" value="UniProtKB-UniRule"/>
</dbReference>
<evidence type="ECO:0000256" key="4">
    <source>
        <dbReference type="ARBA" id="ARBA00022737"/>
    </source>
</evidence>
<evidence type="ECO:0000313" key="17">
    <source>
        <dbReference type="EMBL" id="AHJ13485.1"/>
    </source>
</evidence>
<evidence type="ECO:0000256" key="6">
    <source>
        <dbReference type="ARBA" id="ARBA00022801"/>
    </source>
</evidence>
<dbReference type="Gene3D" id="3.40.50.300">
    <property type="entry name" value="P-loop containing nucleotide triphosphate hydrolases"/>
    <property type="match status" value="2"/>
</dbReference>
<dbReference type="SUPFAM" id="SSF51294">
    <property type="entry name" value="Hedgehog/intein (Hint) domain"/>
    <property type="match status" value="1"/>
</dbReference>
<dbReference type="AlphaFoldDB" id="A0AA86E099"/>
<dbReference type="EC" id="5.6.2.3" evidence="13 14"/>
<dbReference type="InterPro" id="IPR007693">
    <property type="entry name" value="DNA_helicase_DnaB-like_N"/>
</dbReference>
<keyword evidence="3 14" id="KW-0235">DNA replication</keyword>
<feature type="domain" description="DOD-type homing endonuclease" evidence="15">
    <location>
        <begin position="326"/>
        <end position="458"/>
    </location>
</feature>
<dbReference type="InterPro" id="IPR007694">
    <property type="entry name" value="DNA_helicase_DnaB-like_C"/>
</dbReference>
<dbReference type="InterPro" id="IPR027434">
    <property type="entry name" value="Homing_endonucl"/>
</dbReference>
<accession>A0AA86E099</accession>
<reference evidence="17 18" key="1">
    <citation type="journal article" date="2014" name="Environ. Microbiol.">
        <title>Insights into organohalide respiration and the versatile catabolism of Sulfurospirillum multivorans gained from comparative genomics and physiological studies.</title>
        <authorList>
            <person name="Goris T."/>
            <person name="Schubert T."/>
            <person name="Gadkari J."/>
            <person name="Wubet T."/>
            <person name="Tarkka M."/>
            <person name="Buscot F."/>
            <person name="Adrian L."/>
            <person name="Diekert G."/>
        </authorList>
    </citation>
    <scope>NUCLEOTIDE SEQUENCE [LARGE SCALE GENOMIC DNA]</scope>
    <source>
        <strain evidence="18">DM 12446 / JCM 15788 / NBRC 109480</strain>
    </source>
</reference>
<comment type="function">
    <text evidence="11 14">The intein is an endonuclease.</text>
</comment>
<evidence type="ECO:0000256" key="14">
    <source>
        <dbReference type="RuleBase" id="RU362085"/>
    </source>
</evidence>
<dbReference type="InterPro" id="IPR036844">
    <property type="entry name" value="Hint_dom_sf"/>
</dbReference>
<protein>
    <recommendedName>
        <fullName evidence="13 14">Replicative DNA helicase</fullName>
        <ecNumber evidence="13 14">5.6.2.3</ecNumber>
    </recommendedName>
</protein>
<evidence type="ECO:0000256" key="7">
    <source>
        <dbReference type="ARBA" id="ARBA00022806"/>
    </source>
</evidence>
<comment type="function">
    <text evidence="14">The main replicative DNA helicase, it participates in initiation and elongation during chromosome replication. Travels ahead of the DNA replisome, separating dsDNA into templates for DNA synthesis. A processive ATP-dependent 5'-3' DNA helicase it has DNA-dependent ATPase activity.</text>
</comment>
<dbReference type="Gene3D" id="1.10.860.10">
    <property type="entry name" value="DNAb Helicase, Chain A"/>
    <property type="match status" value="1"/>
</dbReference>
<keyword evidence="8 14" id="KW-0067">ATP-binding</keyword>
<keyword evidence="5 14" id="KW-0547">Nucleotide-binding</keyword>
<name>A0AA86E099_SULMK</name>
<comment type="catalytic activity">
    <reaction evidence="12 14">
        <text>ATP + H2O = ADP + phosphate + H(+)</text>
        <dbReference type="Rhea" id="RHEA:13065"/>
        <dbReference type="ChEBI" id="CHEBI:15377"/>
        <dbReference type="ChEBI" id="CHEBI:15378"/>
        <dbReference type="ChEBI" id="CHEBI:30616"/>
        <dbReference type="ChEBI" id="CHEBI:43474"/>
        <dbReference type="ChEBI" id="CHEBI:456216"/>
        <dbReference type="EC" id="5.6.2.3"/>
    </reaction>
</comment>
<dbReference type="Pfam" id="PF05203">
    <property type="entry name" value="Hom_end_hint"/>
    <property type="match status" value="1"/>
</dbReference>
<dbReference type="PANTHER" id="PTHR30153">
    <property type="entry name" value="REPLICATIVE DNA HELICASE DNAB"/>
    <property type="match status" value="1"/>
</dbReference>
<dbReference type="GO" id="GO:0004519">
    <property type="term" value="F:endonuclease activity"/>
    <property type="evidence" value="ECO:0007669"/>
    <property type="project" value="UniProtKB-KW"/>
</dbReference>
<evidence type="ECO:0000256" key="10">
    <source>
        <dbReference type="ARBA" id="ARBA00023235"/>
    </source>
</evidence>
<keyword evidence="2 14" id="KW-0639">Primosome</keyword>
<dbReference type="InterPro" id="IPR027417">
    <property type="entry name" value="P-loop_NTPase"/>
</dbReference>
<evidence type="ECO:0000313" key="18">
    <source>
        <dbReference type="Proteomes" id="UP000019322"/>
    </source>
</evidence>
<dbReference type="InterPro" id="IPR004860">
    <property type="entry name" value="LAGLIDADG_dom"/>
</dbReference>
<dbReference type="SUPFAM" id="SSF48024">
    <property type="entry name" value="N-terminal domain of DnaB helicase"/>
    <property type="match status" value="1"/>
</dbReference>
<evidence type="ECO:0000256" key="1">
    <source>
        <dbReference type="ARBA" id="ARBA00008428"/>
    </source>
</evidence>
<dbReference type="PROSITE" id="PS50819">
    <property type="entry name" value="INTEIN_ENDONUCLEASE"/>
    <property type="match status" value="1"/>
</dbReference>
<dbReference type="EMBL" id="CP007201">
    <property type="protein sequence ID" value="AHJ13485.1"/>
    <property type="molecule type" value="Genomic_DNA"/>
</dbReference>
<gene>
    <name evidence="17" type="ORF">SMUL_2232</name>
</gene>
<evidence type="ECO:0000256" key="11">
    <source>
        <dbReference type="ARBA" id="ARBA00044940"/>
    </source>
</evidence>
<dbReference type="GO" id="GO:0005524">
    <property type="term" value="F:ATP binding"/>
    <property type="evidence" value="ECO:0007669"/>
    <property type="project" value="UniProtKB-UniRule"/>
</dbReference>
<proteinExistence type="inferred from homology"/>
<dbReference type="InterPro" id="IPR007868">
    <property type="entry name" value="Hom_end_hint"/>
</dbReference>
<keyword evidence="17" id="KW-0255">Endonuclease</keyword>
<evidence type="ECO:0000256" key="13">
    <source>
        <dbReference type="NCBIfam" id="TIGR00665"/>
    </source>
</evidence>
<keyword evidence="7 14" id="KW-0347">Helicase</keyword>
<evidence type="ECO:0000256" key="2">
    <source>
        <dbReference type="ARBA" id="ARBA00022515"/>
    </source>
</evidence>
<dbReference type="Pfam" id="PF00772">
    <property type="entry name" value="DnaB"/>
    <property type="match status" value="1"/>
</dbReference>
<dbReference type="PANTHER" id="PTHR30153:SF2">
    <property type="entry name" value="REPLICATIVE DNA HELICASE"/>
    <property type="match status" value="1"/>
</dbReference>
<evidence type="ECO:0000256" key="3">
    <source>
        <dbReference type="ARBA" id="ARBA00022705"/>
    </source>
</evidence>
<dbReference type="GO" id="GO:0003677">
    <property type="term" value="F:DNA binding"/>
    <property type="evidence" value="ECO:0007669"/>
    <property type="project" value="UniProtKB-UniRule"/>
</dbReference>
<dbReference type="CDD" id="cd00984">
    <property type="entry name" value="DnaB_C"/>
    <property type="match status" value="1"/>
</dbReference>
<evidence type="ECO:0000259" key="16">
    <source>
        <dbReference type="PROSITE" id="PS51199"/>
    </source>
</evidence>
<keyword evidence="17" id="KW-0540">Nuclease</keyword>
<keyword evidence="6 14" id="KW-0378">Hydrolase</keyword>
<evidence type="ECO:0000256" key="5">
    <source>
        <dbReference type="ARBA" id="ARBA00022741"/>
    </source>
</evidence>
<dbReference type="GO" id="GO:0043139">
    <property type="term" value="F:5'-3' DNA helicase activity"/>
    <property type="evidence" value="ECO:0007669"/>
    <property type="project" value="UniProtKB-EC"/>
</dbReference>
<dbReference type="InterPro" id="IPR036185">
    <property type="entry name" value="DNA_heli_DnaB-like_N_sf"/>
</dbReference>